<evidence type="ECO:0000256" key="3">
    <source>
        <dbReference type="ARBA" id="ARBA00022490"/>
    </source>
</evidence>
<comment type="caution">
    <text evidence="16">The sequence shown here is derived from an EMBL/GenBank/DDBJ whole genome shotgun (WGS) entry which is preliminary data.</text>
</comment>
<evidence type="ECO:0000259" key="15">
    <source>
        <dbReference type="Pfam" id="PF12774"/>
    </source>
</evidence>
<dbReference type="OrthoDB" id="537704at2759"/>
<feature type="domain" description="Dynein heavy chain hydrolytic ATP-binding dynein motor region" evidence="15">
    <location>
        <begin position="1173"/>
        <end position="1422"/>
    </location>
</feature>
<dbReference type="GO" id="GO:0005524">
    <property type="term" value="F:ATP binding"/>
    <property type="evidence" value="ECO:0007669"/>
    <property type="project" value="UniProtKB-KW"/>
</dbReference>
<comment type="subcellular location">
    <subcellularLocation>
        <location evidence="1">Cytoplasm</location>
        <location evidence="1">Cytoskeleton</location>
        <location evidence="1">Cilium axoneme</location>
    </subcellularLocation>
</comment>
<keyword evidence="10" id="KW-0505">Motor protein</keyword>
<dbReference type="Gene3D" id="3.40.50.300">
    <property type="entry name" value="P-loop containing nucleotide triphosphate hydrolases"/>
    <property type="match status" value="1"/>
</dbReference>
<dbReference type="Pfam" id="PF08393">
    <property type="entry name" value="DHC_N2"/>
    <property type="match status" value="1"/>
</dbReference>
<evidence type="ECO:0000256" key="12">
    <source>
        <dbReference type="ARBA" id="ARBA00023273"/>
    </source>
</evidence>
<dbReference type="InterPro" id="IPR013602">
    <property type="entry name" value="Dynein_heavy_linker"/>
</dbReference>
<evidence type="ECO:0000256" key="8">
    <source>
        <dbReference type="ARBA" id="ARBA00023054"/>
    </source>
</evidence>
<dbReference type="FunFam" id="3.20.180.20:FF:000003">
    <property type="entry name" value="Dynein heavy chain 12, axonemal"/>
    <property type="match status" value="1"/>
</dbReference>
<evidence type="ECO:0000256" key="5">
    <source>
        <dbReference type="ARBA" id="ARBA00022741"/>
    </source>
</evidence>
<dbReference type="GO" id="GO:0007018">
    <property type="term" value="P:microtubule-based movement"/>
    <property type="evidence" value="ECO:0007669"/>
    <property type="project" value="InterPro"/>
</dbReference>
<dbReference type="FunFam" id="1.10.287.2620:FF:000002">
    <property type="entry name" value="Dynein heavy chain 2, axonemal"/>
    <property type="match status" value="1"/>
</dbReference>
<dbReference type="Pfam" id="PF12774">
    <property type="entry name" value="AAA_6"/>
    <property type="match status" value="1"/>
</dbReference>
<dbReference type="GO" id="GO:0045505">
    <property type="term" value="F:dynein intermediate chain binding"/>
    <property type="evidence" value="ECO:0007669"/>
    <property type="project" value="InterPro"/>
</dbReference>
<comment type="similarity">
    <text evidence="2">Belongs to the dynein heavy chain family.</text>
</comment>
<evidence type="ECO:0000256" key="1">
    <source>
        <dbReference type="ARBA" id="ARBA00004430"/>
    </source>
</evidence>
<dbReference type="FunFam" id="3.40.50.300:FF:000063">
    <property type="entry name" value="dynein heavy chain 6, axonemal"/>
    <property type="match status" value="1"/>
</dbReference>
<keyword evidence="5" id="KW-0547">Nucleotide-binding</keyword>
<evidence type="ECO:0000256" key="6">
    <source>
        <dbReference type="ARBA" id="ARBA00022840"/>
    </source>
</evidence>
<dbReference type="Gene3D" id="1.10.8.710">
    <property type="match status" value="1"/>
</dbReference>
<dbReference type="InterPro" id="IPR027417">
    <property type="entry name" value="P-loop_NTPase"/>
</dbReference>
<dbReference type="Gene3D" id="3.20.180.20">
    <property type="entry name" value="Dynein heavy chain, N-terminal domain 2"/>
    <property type="match status" value="1"/>
</dbReference>
<evidence type="ECO:0000256" key="9">
    <source>
        <dbReference type="ARBA" id="ARBA00023069"/>
    </source>
</evidence>
<keyword evidence="11" id="KW-0206">Cytoskeleton</keyword>
<feature type="region of interest" description="Disordered" evidence="13">
    <location>
        <begin position="251"/>
        <end position="273"/>
    </location>
</feature>
<sequence>MRRWAESLIQYNFYIDNMPTDDIKGLDGNQEKRIASKARNTQKTRQAKKLSVQPLLDEINLSFSRTMNKIAFDKHMRRNQNDPMYQDLELPPKPLPPPPPRFGLVETPPHDFTATFASFCFSSLFVKSEVIHALSEIRAESNGILERCIYNVKANKLSFDLQETWAQNVQRIVVKHFMNVGKGWFDMYETSKETYDYGKLKKMLLVACLIMQDSLRFMTMDSLSAFTSMVESYRPDEIIIESVNRVKNVRPGRRGSTRDNWTEGEDTEEEEAKEPQGLFLLDVTRSSDDQEFQFNVSPRNFLAAVIDIFEKGIVQMGDVPQPEKLILPHLFKNQPKHVLASVSLDEPRVQEYKRRLEEAVSFYFPYLDRFLQLFENYLEILQLKPEETVKQLEQKVGGANASDQLKNLANEYFARETSLNGEIPDYITIGAFRISCSDIKRFLALKLHTVGSLILDVIAKRFRDQCTQTLDHFRGIFATLKKRPRNIEELTEMKEFISDIPSKLERLAYDIKSNLHTFEILEEFKYKLYVEDHNIRWKIFGSPLNTMTLMAETEGLLDKDRQRFLEDLLSQQNEFEETLQDLEGIVSSFAQYSDMSKLEEISENVQSVNERIDMSVKAAKLYNNRESLFGKSLTDYSRVQKLVKEFEPFSNLWITAADWARNRVQWIDGPFEKIDAAAMEKQVYGGIKLMHKVTRALREREIEGVLNRAETVLSELEEFGPLVPVIVALRHDGMRDRHWEKVSEAVGTRIWPGMENFKLSNLLELKVTDFTDVIVETGELAAREYLIEKSLQKMKADWEGVEFNVKEKYKATDTYILRGTDEILALFDEHIMTTQTLQFSAYKKPFEQEIEEWSQTLLLASETLDEWLKCQRSWMYLQPIFDSPDIMKQLPSETKRFKSVDTAWRVLMRHTSDSPSALPGCSASGLLEKLRDSNKNLDKVTHGLESYLELKRSQFARFYFLSNDELLEILSETKDPTRVQPFLCKVFENMDKLLFDDTMTATSMFSAEGEKVDFVQPLVTYDKNVETWMNELEHIMRRSVRQVLYKATLDYEKTPRVQWVQQHPGQAVLNGSQIHWTKDVEEAITKKTLRELLNKLNSQLMDLVGLVRNRLEQMQSITVGALIVIDVHAKDVVEKLADENIDSISSFEWISQLRYYWRDDDCWIQCVQTDFPYGYEYLGNTFRLVITPLTDMCYMTLMGAQQLNLGGAPAGPAGTGKTETTKDLAKAVARQCVVFNCSDMMDYIMVGKFFKGLASSGAWCCFDEFNRINIEVLSVIAQQLLVLFGAKAQLNDFSETAEIEFEGSQVVVYPTFNVFITMNPGYAGRTELPDNLKALFRPMAMMVPDYGMIGEIMLYSFGFEKARELSRKMVVTFKLSSEQLSAQDHYDYGMRAVRSVINAAGMLRRLHADMDEQQLLLRALRD</sequence>
<dbReference type="InterPro" id="IPR035699">
    <property type="entry name" value="AAA_6"/>
</dbReference>
<evidence type="ECO:0000313" key="17">
    <source>
        <dbReference type="Proteomes" id="UP000221165"/>
    </source>
</evidence>
<keyword evidence="6" id="KW-0067">ATP-binding</keyword>
<evidence type="ECO:0000256" key="4">
    <source>
        <dbReference type="ARBA" id="ARBA00022701"/>
    </source>
</evidence>
<dbReference type="FunFam" id="1.20.140.100:FF:000004">
    <property type="entry name" value="Dynein axonemal heavy chain 6"/>
    <property type="match status" value="1"/>
</dbReference>
<keyword evidence="3" id="KW-0963">Cytoplasm</keyword>
<protein>
    <submittedName>
        <fullName evidence="16">Dynein heavy chain axonemal protein</fullName>
    </submittedName>
</protein>
<dbReference type="InterPro" id="IPR042222">
    <property type="entry name" value="Dynein_2_N"/>
</dbReference>
<feature type="domain" description="Dynein heavy chain linker" evidence="14">
    <location>
        <begin position="640"/>
        <end position="1046"/>
    </location>
</feature>
<dbReference type="InterPro" id="IPR026983">
    <property type="entry name" value="DHC"/>
</dbReference>
<dbReference type="VEuPathDB" id="ToxoDB:CSUI_000038"/>
<evidence type="ECO:0000256" key="2">
    <source>
        <dbReference type="ARBA" id="ARBA00008887"/>
    </source>
</evidence>
<dbReference type="RefSeq" id="XP_067927753.1">
    <property type="nucleotide sequence ID" value="XM_068060273.1"/>
</dbReference>
<keyword evidence="4" id="KW-0493">Microtubule</keyword>
<dbReference type="GO" id="GO:0051959">
    <property type="term" value="F:dynein light intermediate chain binding"/>
    <property type="evidence" value="ECO:0007669"/>
    <property type="project" value="InterPro"/>
</dbReference>
<keyword evidence="12" id="KW-0966">Cell projection</keyword>
<dbReference type="Gene3D" id="1.20.58.1120">
    <property type="match status" value="1"/>
</dbReference>
<evidence type="ECO:0000256" key="7">
    <source>
        <dbReference type="ARBA" id="ARBA00023017"/>
    </source>
</evidence>
<organism evidence="16 17">
    <name type="scientific">Cystoisospora suis</name>
    <dbReference type="NCBI Taxonomy" id="483139"/>
    <lineage>
        <taxon>Eukaryota</taxon>
        <taxon>Sar</taxon>
        <taxon>Alveolata</taxon>
        <taxon>Apicomplexa</taxon>
        <taxon>Conoidasida</taxon>
        <taxon>Coccidia</taxon>
        <taxon>Eucoccidiorida</taxon>
        <taxon>Eimeriorina</taxon>
        <taxon>Sarcocystidae</taxon>
        <taxon>Cystoisospora</taxon>
    </lineage>
</organism>
<keyword evidence="8" id="KW-0175">Coiled coil</keyword>
<dbReference type="Proteomes" id="UP000221165">
    <property type="component" value="Unassembled WGS sequence"/>
</dbReference>
<dbReference type="InterPro" id="IPR043157">
    <property type="entry name" value="Dynein_AAA1S"/>
</dbReference>
<keyword evidence="7" id="KW-0243">Dynein</keyword>
<dbReference type="FunFam" id="1.20.58.1120:FF:000005">
    <property type="entry name" value="Dynein, axonemal, heavy chain 12"/>
    <property type="match status" value="1"/>
</dbReference>
<dbReference type="PANTHER" id="PTHR45703">
    <property type="entry name" value="DYNEIN HEAVY CHAIN"/>
    <property type="match status" value="1"/>
</dbReference>
<name>A0A2C6LHA8_9APIC</name>
<keyword evidence="17" id="KW-1185">Reference proteome</keyword>
<accession>A0A2C6LHA8</accession>
<evidence type="ECO:0000256" key="13">
    <source>
        <dbReference type="SAM" id="MobiDB-lite"/>
    </source>
</evidence>
<dbReference type="GO" id="GO:0005930">
    <property type="term" value="C:axoneme"/>
    <property type="evidence" value="ECO:0007669"/>
    <property type="project" value="UniProtKB-SubCell"/>
</dbReference>
<evidence type="ECO:0000256" key="11">
    <source>
        <dbReference type="ARBA" id="ARBA00023212"/>
    </source>
</evidence>
<dbReference type="PANTHER" id="PTHR45703:SF36">
    <property type="entry name" value="DYNEIN HEAVY CHAIN, CYTOPLASMIC"/>
    <property type="match status" value="1"/>
</dbReference>
<keyword evidence="9" id="KW-0969">Cilium</keyword>
<dbReference type="Gene3D" id="1.20.140.100">
    <property type="entry name" value="Dynein heavy chain, N-terminal domain 2"/>
    <property type="match status" value="1"/>
</dbReference>
<evidence type="ECO:0000259" key="14">
    <source>
        <dbReference type="Pfam" id="PF08393"/>
    </source>
</evidence>
<evidence type="ECO:0000256" key="10">
    <source>
        <dbReference type="ARBA" id="ARBA00023175"/>
    </source>
</evidence>
<dbReference type="GO" id="GO:0030286">
    <property type="term" value="C:dynein complex"/>
    <property type="evidence" value="ECO:0007669"/>
    <property type="project" value="UniProtKB-KW"/>
</dbReference>
<dbReference type="InterPro" id="IPR042228">
    <property type="entry name" value="Dynein_linker_3"/>
</dbReference>
<dbReference type="GO" id="GO:0005874">
    <property type="term" value="C:microtubule"/>
    <property type="evidence" value="ECO:0007669"/>
    <property type="project" value="UniProtKB-KW"/>
</dbReference>
<feature type="non-terminal residue" evidence="16">
    <location>
        <position position="1422"/>
    </location>
</feature>
<evidence type="ECO:0000313" key="16">
    <source>
        <dbReference type="EMBL" id="PHJ26108.1"/>
    </source>
</evidence>
<dbReference type="SUPFAM" id="SSF52540">
    <property type="entry name" value="P-loop containing nucleoside triphosphate hydrolases"/>
    <property type="match status" value="1"/>
</dbReference>
<proteinExistence type="inferred from homology"/>
<feature type="compositionally biased region" description="Acidic residues" evidence="13">
    <location>
        <begin position="262"/>
        <end position="272"/>
    </location>
</feature>
<dbReference type="GeneID" id="94423484"/>
<dbReference type="Gene3D" id="1.10.287.2620">
    <property type="match status" value="1"/>
</dbReference>
<dbReference type="EMBL" id="MIGC01000019">
    <property type="protein sequence ID" value="PHJ26108.1"/>
    <property type="molecule type" value="Genomic_DNA"/>
</dbReference>
<gene>
    <name evidence="16" type="ORF">CSUI_000038</name>
</gene>
<reference evidence="16 17" key="1">
    <citation type="journal article" date="2017" name="Int. J. Parasitol.">
        <title>The genome of the protozoan parasite Cystoisospora suis and a reverse vaccinology approach to identify vaccine candidates.</title>
        <authorList>
            <person name="Palmieri N."/>
            <person name="Shrestha A."/>
            <person name="Ruttkowski B."/>
            <person name="Beck T."/>
            <person name="Vogl C."/>
            <person name="Tomley F."/>
            <person name="Blake D.P."/>
            <person name="Joachim A."/>
        </authorList>
    </citation>
    <scope>NUCLEOTIDE SEQUENCE [LARGE SCALE GENOMIC DNA]</scope>
    <source>
        <strain evidence="16 17">Wien I</strain>
    </source>
</reference>